<evidence type="ECO:0000313" key="2">
    <source>
        <dbReference type="Proteomes" id="UP000254428"/>
    </source>
</evidence>
<name>A0A234YCV6_ECOLX</name>
<accession>A0A234YCV6</accession>
<reference evidence="1 2" key="1">
    <citation type="submission" date="2018-06" db="EMBL/GenBank/DDBJ databases">
        <authorList>
            <consortium name="Pathogen Informatics"/>
            <person name="Doyle S."/>
        </authorList>
    </citation>
    <scope>NUCLEOTIDE SEQUENCE [LARGE SCALE GENOMIC DNA]</scope>
    <source>
        <strain evidence="1 2">NCTC11341</strain>
    </source>
</reference>
<dbReference type="AlphaFoldDB" id="A0A234YCV6"/>
<evidence type="ECO:0000313" key="1">
    <source>
        <dbReference type="EMBL" id="STH74356.1"/>
    </source>
</evidence>
<gene>
    <name evidence="1" type="ORF">NCTC11341_06099</name>
</gene>
<dbReference type="Proteomes" id="UP000254428">
    <property type="component" value="Unassembled WGS sequence"/>
</dbReference>
<sequence length="58" mass="6781">MHDFFTAIIESHRFSSLGFAVFIVLLVFCVMNRVITKKTKLTIRLKLLRVEIEISINK</sequence>
<proteinExistence type="predicted"/>
<dbReference type="EMBL" id="UGBT01000002">
    <property type="protein sequence ID" value="STH74356.1"/>
    <property type="molecule type" value="Genomic_DNA"/>
</dbReference>
<protein>
    <submittedName>
        <fullName evidence="1">Uncharacterized protein</fullName>
    </submittedName>
</protein>
<organism evidence="1 2">
    <name type="scientific">Escherichia coli</name>
    <dbReference type="NCBI Taxonomy" id="562"/>
    <lineage>
        <taxon>Bacteria</taxon>
        <taxon>Pseudomonadati</taxon>
        <taxon>Pseudomonadota</taxon>
        <taxon>Gammaproteobacteria</taxon>
        <taxon>Enterobacterales</taxon>
        <taxon>Enterobacteriaceae</taxon>
        <taxon>Escherichia</taxon>
    </lineage>
</organism>